<evidence type="ECO:0000256" key="2">
    <source>
        <dbReference type="ARBA" id="ARBA00023015"/>
    </source>
</evidence>
<dbReference type="InterPro" id="IPR000847">
    <property type="entry name" value="LysR_HTH_N"/>
</dbReference>
<evidence type="ECO:0000259" key="5">
    <source>
        <dbReference type="PROSITE" id="PS50931"/>
    </source>
</evidence>
<dbReference type="PANTHER" id="PTHR30537:SF5">
    <property type="entry name" value="HTH-TYPE TRANSCRIPTIONAL ACTIVATOR TTDR-RELATED"/>
    <property type="match status" value="1"/>
</dbReference>
<dbReference type="PRINTS" id="PR00039">
    <property type="entry name" value="HTHLYSR"/>
</dbReference>
<dbReference type="Gene3D" id="3.40.190.290">
    <property type="match status" value="1"/>
</dbReference>
<comment type="caution">
    <text evidence="6">The sequence shown here is derived from an EMBL/GenBank/DDBJ whole genome shotgun (WGS) entry which is preliminary data.</text>
</comment>
<dbReference type="EMBL" id="JBJNUY010000008">
    <property type="protein sequence ID" value="MFL9000945.1"/>
    <property type="molecule type" value="Genomic_DNA"/>
</dbReference>
<dbReference type="SUPFAM" id="SSF46785">
    <property type="entry name" value="Winged helix' DNA-binding domain"/>
    <property type="match status" value="1"/>
</dbReference>
<dbReference type="Gene3D" id="1.10.10.10">
    <property type="entry name" value="Winged helix-like DNA-binding domain superfamily/Winged helix DNA-binding domain"/>
    <property type="match status" value="1"/>
</dbReference>
<dbReference type="InterPro" id="IPR005119">
    <property type="entry name" value="LysR_subst-bd"/>
</dbReference>
<gene>
    <name evidence="6" type="ORF">ACJ8NA_20125</name>
</gene>
<dbReference type="SUPFAM" id="SSF53850">
    <property type="entry name" value="Periplasmic binding protein-like II"/>
    <property type="match status" value="1"/>
</dbReference>
<dbReference type="PROSITE" id="PS50931">
    <property type="entry name" value="HTH_LYSR"/>
    <property type="match status" value="1"/>
</dbReference>
<name>A0ABW8W7X9_9PSED</name>
<evidence type="ECO:0000313" key="6">
    <source>
        <dbReference type="EMBL" id="MFL9000945.1"/>
    </source>
</evidence>
<dbReference type="RefSeq" id="WP_225923738.1">
    <property type="nucleotide sequence ID" value="NZ_JBJNUY010000008.1"/>
</dbReference>
<proteinExistence type="inferred from homology"/>
<protein>
    <submittedName>
        <fullName evidence="6">LysR family transcriptional regulator</fullName>
    </submittedName>
</protein>
<sequence length="298" mass="32897">MDRYSDMAILLAVVDARGFSPAARKLRMTHSAISKRVQRLEDRLGTQLLLRTTRTLSLTQTGERYVQLARPILEDIQALEAAVVHESEAPRGTLKVSAPNALGQYHVVPALIDFMRLYPAIKIDLTLSDAIIDIRHERIDVAIRSGTLADPSLVAHKLSANERLVCASPAYLQAHGVPAEPGELADHSCLKLNFESRFNDWEFRSSTSKAIPIEGAFTCNSLDAIRTLCLAGTGIARLPRYMVNEDVQAGRLIPLLQAFSGPSTSGIYALRVAGDYVPARTQMFIDFLCERLLFQDLP</sequence>
<dbReference type="PANTHER" id="PTHR30537">
    <property type="entry name" value="HTH-TYPE TRANSCRIPTIONAL REGULATOR"/>
    <property type="match status" value="1"/>
</dbReference>
<evidence type="ECO:0000313" key="7">
    <source>
        <dbReference type="Proteomes" id="UP001628646"/>
    </source>
</evidence>
<keyword evidence="2" id="KW-0805">Transcription regulation</keyword>
<keyword evidence="4" id="KW-0804">Transcription</keyword>
<evidence type="ECO:0000256" key="3">
    <source>
        <dbReference type="ARBA" id="ARBA00023125"/>
    </source>
</evidence>
<evidence type="ECO:0000256" key="1">
    <source>
        <dbReference type="ARBA" id="ARBA00009437"/>
    </source>
</evidence>
<accession>A0ABW8W7X9</accession>
<dbReference type="InterPro" id="IPR036390">
    <property type="entry name" value="WH_DNA-bd_sf"/>
</dbReference>
<evidence type="ECO:0000256" key="4">
    <source>
        <dbReference type="ARBA" id="ARBA00023163"/>
    </source>
</evidence>
<keyword evidence="3" id="KW-0238">DNA-binding</keyword>
<feature type="domain" description="HTH lysR-type" evidence="5">
    <location>
        <begin position="1"/>
        <end position="59"/>
    </location>
</feature>
<keyword evidence="7" id="KW-1185">Reference proteome</keyword>
<dbReference type="CDD" id="cd08422">
    <property type="entry name" value="PBP2_CrgA_like"/>
    <property type="match status" value="1"/>
</dbReference>
<dbReference type="Pfam" id="PF00126">
    <property type="entry name" value="HTH_1"/>
    <property type="match status" value="1"/>
</dbReference>
<dbReference type="InterPro" id="IPR036388">
    <property type="entry name" value="WH-like_DNA-bd_sf"/>
</dbReference>
<dbReference type="Proteomes" id="UP001628646">
    <property type="component" value="Unassembled WGS sequence"/>
</dbReference>
<dbReference type="InterPro" id="IPR058163">
    <property type="entry name" value="LysR-type_TF_proteobact-type"/>
</dbReference>
<reference evidence="6 7" key="1">
    <citation type="submission" date="2024-12" db="EMBL/GenBank/DDBJ databases">
        <title>Pseudomonas species isolated from Lotus nodules promote plant growth.</title>
        <authorList>
            <person name="Yu Y.-H."/>
            <person name="Kurtenbach J."/>
            <person name="Crosbie D."/>
            <person name="Brachmann A."/>
            <person name="Marin M."/>
        </authorList>
    </citation>
    <scope>NUCLEOTIDE SEQUENCE [LARGE SCALE GENOMIC DNA]</scope>
    <source>
        <strain evidence="6 7">PLb11B</strain>
    </source>
</reference>
<organism evidence="6 7">
    <name type="scientific">Pseudomonas azerbaijanorientalis</name>
    <dbReference type="NCBI Taxonomy" id="2842350"/>
    <lineage>
        <taxon>Bacteria</taxon>
        <taxon>Pseudomonadati</taxon>
        <taxon>Pseudomonadota</taxon>
        <taxon>Gammaproteobacteria</taxon>
        <taxon>Pseudomonadales</taxon>
        <taxon>Pseudomonadaceae</taxon>
        <taxon>Pseudomonas</taxon>
    </lineage>
</organism>
<dbReference type="Pfam" id="PF03466">
    <property type="entry name" value="LysR_substrate"/>
    <property type="match status" value="1"/>
</dbReference>
<comment type="similarity">
    <text evidence="1">Belongs to the LysR transcriptional regulatory family.</text>
</comment>